<feature type="non-terminal residue" evidence="1">
    <location>
        <position position="1"/>
    </location>
</feature>
<protein>
    <submittedName>
        <fullName evidence="1">Chloride channel, voltage gated</fullName>
    </submittedName>
</protein>
<name>T1AS08_9ZZZZ</name>
<dbReference type="Gene3D" id="1.10.3080.10">
    <property type="entry name" value="Clc chloride channel"/>
    <property type="match status" value="1"/>
</dbReference>
<reference evidence="1" key="1">
    <citation type="submission" date="2013-08" db="EMBL/GenBank/DDBJ databases">
        <authorList>
            <person name="Mendez C."/>
            <person name="Richter M."/>
            <person name="Ferrer M."/>
            <person name="Sanchez J."/>
        </authorList>
    </citation>
    <scope>NUCLEOTIDE SEQUENCE</scope>
</reference>
<dbReference type="AlphaFoldDB" id="T1AS08"/>
<sequence>LIVFEMTLEYQLVPALMLSCLAAYHVSRAIRPQSIYHEALHRDTANEEDVVDSAPPPVSR</sequence>
<proteinExistence type="predicted"/>
<comment type="caution">
    <text evidence="1">The sequence shown here is derived from an EMBL/GenBank/DDBJ whole genome shotgun (WGS) entry which is preliminary data.</text>
</comment>
<dbReference type="SUPFAM" id="SSF81340">
    <property type="entry name" value="Clc chloride channel"/>
    <property type="match status" value="1"/>
</dbReference>
<dbReference type="InterPro" id="IPR014743">
    <property type="entry name" value="Cl-channel_core"/>
</dbReference>
<accession>T1AS08</accession>
<gene>
    <name evidence="1" type="ORF">B1A_10241</name>
</gene>
<organism evidence="1">
    <name type="scientific">mine drainage metagenome</name>
    <dbReference type="NCBI Taxonomy" id="410659"/>
    <lineage>
        <taxon>unclassified sequences</taxon>
        <taxon>metagenomes</taxon>
        <taxon>ecological metagenomes</taxon>
    </lineage>
</organism>
<evidence type="ECO:0000313" key="1">
    <source>
        <dbReference type="EMBL" id="EQD60127.1"/>
    </source>
</evidence>
<reference evidence="1" key="2">
    <citation type="journal article" date="2014" name="ISME J.">
        <title>Microbial stratification in low pH oxic and suboxic macroscopic growths along an acid mine drainage.</title>
        <authorList>
            <person name="Mendez-Garcia C."/>
            <person name="Mesa V."/>
            <person name="Sprenger R.R."/>
            <person name="Richter M."/>
            <person name="Diez M.S."/>
            <person name="Solano J."/>
            <person name="Bargiela R."/>
            <person name="Golyshina O.V."/>
            <person name="Manteca A."/>
            <person name="Ramos J.L."/>
            <person name="Gallego J.R."/>
            <person name="Llorente I."/>
            <person name="Martins Dos Santos V.A."/>
            <person name="Jensen O.N."/>
            <person name="Pelaez A.I."/>
            <person name="Sanchez J."/>
            <person name="Ferrer M."/>
        </authorList>
    </citation>
    <scope>NUCLEOTIDE SEQUENCE</scope>
</reference>
<dbReference type="EMBL" id="AUZX01007293">
    <property type="protein sequence ID" value="EQD60127.1"/>
    <property type="molecule type" value="Genomic_DNA"/>
</dbReference>